<dbReference type="InterPro" id="IPR025398">
    <property type="entry name" value="DUF4371"/>
</dbReference>
<feature type="non-terminal residue" evidence="2">
    <location>
        <position position="403"/>
    </location>
</feature>
<dbReference type="PANTHER" id="PTHR45749">
    <property type="match status" value="1"/>
</dbReference>
<dbReference type="PANTHER" id="PTHR45749:SF28">
    <property type="entry name" value="ZINC FINGER MYM-TYPE PROTEIN 1-LIKE-RELATED"/>
    <property type="match status" value="1"/>
</dbReference>
<name>A0ABS2XTR0_POLSP</name>
<feature type="non-terminal residue" evidence="2">
    <location>
        <position position="1"/>
    </location>
</feature>
<dbReference type="Proteomes" id="UP001166093">
    <property type="component" value="Unassembled WGS sequence"/>
</dbReference>
<protein>
    <submittedName>
        <fullName evidence="2">ZMYM1 protein</fullName>
    </submittedName>
</protein>
<evidence type="ECO:0000313" key="3">
    <source>
        <dbReference type="Proteomes" id="UP001166093"/>
    </source>
</evidence>
<proteinExistence type="predicted"/>
<dbReference type="Pfam" id="PF14291">
    <property type="entry name" value="DUF4371"/>
    <property type="match status" value="1"/>
</dbReference>
<comment type="caution">
    <text evidence="2">The sequence shown here is derived from an EMBL/GenBank/DDBJ whole genome shotgun (WGS) entry which is preliminary data.</text>
</comment>
<accession>A0ABS2XTR0</accession>
<evidence type="ECO:0000313" key="2">
    <source>
        <dbReference type="EMBL" id="MBN3277282.1"/>
    </source>
</evidence>
<sequence>GKFKMAARNNAWSLTEKAGQLVGALDGKALQVLLDLAPDEMASYDVIATALDRRFGRIEPVVGLLRSLATWIRGPREKLGVLAADVLNLAWWGYPDYPPATQGDLAMEAFVHNAAVSGLSKTIQNDLIECAAEDLASFIDSEIMESPFFTCKLDEATDITQCSQLSMVLCYVDGQGCVQECFTGFKDMSTGHNAASQKALVDRELERYQYKDKLVSQSYDGAALMAGELRGLQVLVKKDTPQALFVHCFAHRLNLVLQQGAQCIKETHTFFPTLEGLSAFFSWSSKRTHLMDEILKRRIPTLCTIMWSSRIQVLRVILEEREYGNLTDEIIRDQVIDTCLSSRLRRRLLRESDLTLDKALTIARAQEASEHQASHMESSVATRPQNIFVQCISKKMEKVRLQN</sequence>
<dbReference type="SUPFAM" id="SSF53098">
    <property type="entry name" value="Ribonuclease H-like"/>
    <property type="match status" value="1"/>
</dbReference>
<organism evidence="2 3">
    <name type="scientific">Polyodon spathula</name>
    <name type="common">North American paddlefish</name>
    <name type="synonym">Squalus spathula</name>
    <dbReference type="NCBI Taxonomy" id="7913"/>
    <lineage>
        <taxon>Eukaryota</taxon>
        <taxon>Metazoa</taxon>
        <taxon>Chordata</taxon>
        <taxon>Craniata</taxon>
        <taxon>Vertebrata</taxon>
        <taxon>Euteleostomi</taxon>
        <taxon>Actinopterygii</taxon>
        <taxon>Chondrostei</taxon>
        <taxon>Acipenseriformes</taxon>
        <taxon>Polyodontidae</taxon>
        <taxon>Polyodon</taxon>
    </lineage>
</organism>
<evidence type="ECO:0000259" key="1">
    <source>
        <dbReference type="Pfam" id="PF14291"/>
    </source>
</evidence>
<dbReference type="EMBL" id="JAAWVQ010068550">
    <property type="protein sequence ID" value="MBN3277282.1"/>
    <property type="molecule type" value="Genomic_DNA"/>
</dbReference>
<keyword evidence="3" id="KW-1185">Reference proteome</keyword>
<dbReference type="InterPro" id="IPR012337">
    <property type="entry name" value="RNaseH-like_sf"/>
</dbReference>
<feature type="domain" description="DUF4371" evidence="1">
    <location>
        <begin position="119"/>
        <end position="231"/>
    </location>
</feature>
<reference evidence="2" key="1">
    <citation type="journal article" date="2021" name="Cell">
        <title>Tracing the genetic footprints of vertebrate landing in non-teleost ray-finned fishes.</title>
        <authorList>
            <person name="Bi X."/>
            <person name="Wang K."/>
            <person name="Yang L."/>
            <person name="Pan H."/>
            <person name="Jiang H."/>
            <person name="Wei Q."/>
            <person name="Fang M."/>
            <person name="Yu H."/>
            <person name="Zhu C."/>
            <person name="Cai Y."/>
            <person name="He Y."/>
            <person name="Gan X."/>
            <person name="Zeng H."/>
            <person name="Yu D."/>
            <person name="Zhu Y."/>
            <person name="Jiang H."/>
            <person name="Qiu Q."/>
            <person name="Yang H."/>
            <person name="Zhang Y.E."/>
            <person name="Wang W."/>
            <person name="Zhu M."/>
            <person name="He S."/>
            <person name="Zhang G."/>
        </authorList>
    </citation>
    <scope>NUCLEOTIDE SEQUENCE</scope>
    <source>
        <strain evidence="2">Pddl_001</strain>
    </source>
</reference>
<gene>
    <name evidence="2" type="primary">Zmym1_7</name>
    <name evidence="2" type="ORF">GTO93_0011233</name>
</gene>